<dbReference type="InterPro" id="IPR019546">
    <property type="entry name" value="TAT_signal_bac_arc"/>
</dbReference>
<protein>
    <recommendedName>
        <fullName evidence="2">Twin-arginine translocation signal domain-containing protein</fullName>
    </recommendedName>
</protein>
<dbReference type="EMBL" id="UINC01216582">
    <property type="protein sequence ID" value="SVE42776.1"/>
    <property type="molecule type" value="Genomic_DNA"/>
</dbReference>
<reference evidence="1" key="1">
    <citation type="submission" date="2018-05" db="EMBL/GenBank/DDBJ databases">
        <authorList>
            <person name="Lanie J.A."/>
            <person name="Ng W.-L."/>
            <person name="Kazmierczak K.M."/>
            <person name="Andrzejewski T.M."/>
            <person name="Davidsen T.M."/>
            <person name="Wayne K.J."/>
            <person name="Tettelin H."/>
            <person name="Glass J.I."/>
            <person name="Rusch D."/>
            <person name="Podicherti R."/>
            <person name="Tsui H.-C.T."/>
            <person name="Winkler M.E."/>
        </authorList>
    </citation>
    <scope>NUCLEOTIDE SEQUENCE</scope>
</reference>
<organism evidence="1">
    <name type="scientific">marine metagenome</name>
    <dbReference type="NCBI Taxonomy" id="408172"/>
    <lineage>
        <taxon>unclassified sequences</taxon>
        <taxon>metagenomes</taxon>
        <taxon>ecological metagenomes</taxon>
    </lineage>
</organism>
<accession>A0A383DE39</accession>
<dbReference type="AlphaFoldDB" id="A0A383DE39"/>
<dbReference type="InterPro" id="IPR006311">
    <property type="entry name" value="TAT_signal"/>
</dbReference>
<evidence type="ECO:0008006" key="2">
    <source>
        <dbReference type="Google" id="ProtNLM"/>
    </source>
</evidence>
<proteinExistence type="predicted"/>
<evidence type="ECO:0000313" key="1">
    <source>
        <dbReference type="EMBL" id="SVE42776.1"/>
    </source>
</evidence>
<sequence>MKRQEKRERRDFLKKTSALGVAGAFGPAVVLSPSIVNAGSKGTIRVGASLGLTGIFSGDGEEFRRGLVMAIE</sequence>
<name>A0A383DE39_9ZZZZ</name>
<dbReference type="NCBIfam" id="TIGR01409">
    <property type="entry name" value="TAT_signal_seq"/>
    <property type="match status" value="1"/>
</dbReference>
<gene>
    <name evidence="1" type="ORF">METZ01_LOCUS495630</name>
</gene>
<dbReference type="PROSITE" id="PS51318">
    <property type="entry name" value="TAT"/>
    <property type="match status" value="1"/>
</dbReference>
<feature type="non-terminal residue" evidence="1">
    <location>
        <position position="72"/>
    </location>
</feature>